<feature type="compositionally biased region" description="Basic and acidic residues" evidence="8">
    <location>
        <begin position="3345"/>
        <end position="3354"/>
    </location>
</feature>
<feature type="compositionally biased region" description="Basic residues" evidence="8">
    <location>
        <begin position="277"/>
        <end position="289"/>
    </location>
</feature>
<feature type="compositionally biased region" description="Low complexity" evidence="8">
    <location>
        <begin position="139"/>
        <end position="163"/>
    </location>
</feature>
<feature type="region of interest" description="Disordered" evidence="8">
    <location>
        <begin position="2694"/>
        <end position="2719"/>
    </location>
</feature>
<feature type="compositionally biased region" description="Polar residues" evidence="8">
    <location>
        <begin position="2044"/>
        <end position="2057"/>
    </location>
</feature>
<dbReference type="SUPFAM" id="SSF47095">
    <property type="entry name" value="HMG-box"/>
    <property type="match status" value="1"/>
</dbReference>
<feature type="compositionally biased region" description="Low complexity" evidence="8">
    <location>
        <begin position="3266"/>
        <end position="3279"/>
    </location>
</feature>
<feature type="compositionally biased region" description="Low complexity" evidence="8">
    <location>
        <begin position="437"/>
        <end position="458"/>
    </location>
</feature>
<keyword evidence="6 7" id="KW-0539">Nucleus</keyword>
<feature type="compositionally biased region" description="Gly residues" evidence="8">
    <location>
        <begin position="1690"/>
        <end position="1702"/>
    </location>
</feature>
<feature type="compositionally biased region" description="Polar residues" evidence="8">
    <location>
        <begin position="3333"/>
        <end position="3344"/>
    </location>
</feature>
<feature type="DNA-binding region" description="HMG box" evidence="7">
    <location>
        <begin position="1719"/>
        <end position="1787"/>
    </location>
</feature>
<feature type="region of interest" description="Disordered" evidence="8">
    <location>
        <begin position="2022"/>
        <end position="2066"/>
    </location>
</feature>
<feature type="compositionally biased region" description="Low complexity" evidence="8">
    <location>
        <begin position="2143"/>
        <end position="2154"/>
    </location>
</feature>
<feature type="compositionally biased region" description="Polar residues" evidence="8">
    <location>
        <begin position="984"/>
        <end position="1003"/>
    </location>
</feature>
<feature type="region of interest" description="Disordered" evidence="8">
    <location>
        <begin position="341"/>
        <end position="374"/>
    </location>
</feature>
<feature type="region of interest" description="Disordered" evidence="8">
    <location>
        <begin position="1"/>
        <end position="242"/>
    </location>
</feature>
<feature type="compositionally biased region" description="Pro residues" evidence="8">
    <location>
        <begin position="1"/>
        <end position="11"/>
    </location>
</feature>
<feature type="compositionally biased region" description="Polar residues" evidence="8">
    <location>
        <begin position="1611"/>
        <end position="1625"/>
    </location>
</feature>
<evidence type="ECO:0000256" key="3">
    <source>
        <dbReference type="ARBA" id="ARBA00023015"/>
    </source>
</evidence>
<feature type="compositionally biased region" description="Polar residues" evidence="8">
    <location>
        <begin position="842"/>
        <end position="853"/>
    </location>
</feature>
<dbReference type="InterPro" id="IPR052412">
    <property type="entry name" value="CC-Dev_Transcription_Reg"/>
</dbReference>
<feature type="compositionally biased region" description="Basic and acidic residues" evidence="8">
    <location>
        <begin position="1079"/>
        <end position="1092"/>
    </location>
</feature>
<evidence type="ECO:0000313" key="10">
    <source>
        <dbReference type="EMBL" id="KFB45274.1"/>
    </source>
</evidence>
<keyword evidence="2" id="KW-0597">Phosphoprotein</keyword>
<feature type="region of interest" description="Disordered" evidence="8">
    <location>
        <begin position="437"/>
        <end position="545"/>
    </location>
</feature>
<feature type="compositionally biased region" description="Low complexity" evidence="8">
    <location>
        <begin position="908"/>
        <end position="929"/>
    </location>
</feature>
<feature type="compositionally biased region" description="Basic and acidic residues" evidence="8">
    <location>
        <begin position="190"/>
        <end position="203"/>
    </location>
</feature>
<gene>
    <name evidence="10" type="ORF">ZHAS_00013207</name>
</gene>
<dbReference type="OrthoDB" id="10051111at2759"/>
<feature type="compositionally biased region" description="Low complexity" evidence="8">
    <location>
        <begin position="352"/>
        <end position="370"/>
    </location>
</feature>
<dbReference type="Pfam" id="PF25981">
    <property type="entry name" value="HTH_Cic_C"/>
    <property type="match status" value="1"/>
</dbReference>
<feature type="region of interest" description="Disordered" evidence="8">
    <location>
        <begin position="3241"/>
        <end position="3279"/>
    </location>
</feature>
<feature type="region of interest" description="Disordered" evidence="8">
    <location>
        <begin position="2205"/>
        <end position="2237"/>
    </location>
</feature>
<feature type="compositionally biased region" description="Low complexity" evidence="8">
    <location>
        <begin position="2207"/>
        <end position="2236"/>
    </location>
</feature>
<evidence type="ECO:0000256" key="5">
    <source>
        <dbReference type="ARBA" id="ARBA00023163"/>
    </source>
</evidence>
<dbReference type="STRING" id="74873.A0A084W4Y0"/>
<dbReference type="Gene3D" id="1.10.30.10">
    <property type="entry name" value="High mobility group box domain"/>
    <property type="match status" value="1"/>
</dbReference>
<feature type="compositionally biased region" description="Acidic residues" evidence="8">
    <location>
        <begin position="1930"/>
        <end position="1939"/>
    </location>
</feature>
<dbReference type="InterPro" id="IPR058607">
    <property type="entry name" value="HMG-box_Cic-like"/>
</dbReference>
<feature type="region of interest" description="Disordered" evidence="8">
    <location>
        <begin position="1877"/>
        <end position="1971"/>
    </location>
</feature>
<feature type="region of interest" description="Disordered" evidence="8">
    <location>
        <begin position="1689"/>
        <end position="1718"/>
    </location>
</feature>
<feature type="domain" description="HMG box" evidence="9">
    <location>
        <begin position="1719"/>
        <end position="1787"/>
    </location>
</feature>
<feature type="region of interest" description="Disordered" evidence="8">
    <location>
        <begin position="1360"/>
        <end position="1386"/>
    </location>
</feature>
<dbReference type="VEuPathDB" id="VectorBase:ASIS002640"/>
<evidence type="ECO:0000256" key="4">
    <source>
        <dbReference type="ARBA" id="ARBA00023125"/>
    </source>
</evidence>
<dbReference type="SMART" id="SM00398">
    <property type="entry name" value="HMG"/>
    <property type="match status" value="1"/>
</dbReference>
<feature type="region of interest" description="Disordered" evidence="8">
    <location>
        <begin position="1280"/>
        <end position="1336"/>
    </location>
</feature>
<evidence type="ECO:0000256" key="7">
    <source>
        <dbReference type="PROSITE-ProRule" id="PRU00267"/>
    </source>
</evidence>
<dbReference type="EnsemblMetazoa" id="ASIC013207-RA">
    <property type="protein sequence ID" value="ASIC013207-PA"/>
    <property type="gene ID" value="ASIC013207"/>
</dbReference>
<dbReference type="InterPro" id="IPR058606">
    <property type="entry name" value="HTH_Cic_C"/>
</dbReference>
<feature type="region of interest" description="Disordered" evidence="8">
    <location>
        <begin position="274"/>
        <end position="320"/>
    </location>
</feature>
<feature type="compositionally biased region" description="Low complexity" evidence="8">
    <location>
        <begin position="1596"/>
        <end position="1609"/>
    </location>
</feature>
<reference evidence="10 12" key="1">
    <citation type="journal article" date="2014" name="BMC Genomics">
        <title>Genome sequence of Anopheles sinensis provides insight into genetics basis of mosquito competence for malaria parasites.</title>
        <authorList>
            <person name="Zhou D."/>
            <person name="Zhang D."/>
            <person name="Ding G."/>
            <person name="Shi L."/>
            <person name="Hou Q."/>
            <person name="Ye Y."/>
            <person name="Xu Y."/>
            <person name="Zhou H."/>
            <person name="Xiong C."/>
            <person name="Li S."/>
            <person name="Yu J."/>
            <person name="Hong S."/>
            <person name="Yu X."/>
            <person name="Zou P."/>
            <person name="Chen C."/>
            <person name="Chang X."/>
            <person name="Wang W."/>
            <person name="Lv Y."/>
            <person name="Sun Y."/>
            <person name="Ma L."/>
            <person name="Shen B."/>
            <person name="Zhu C."/>
        </authorList>
    </citation>
    <scope>NUCLEOTIDE SEQUENCE [LARGE SCALE GENOMIC DNA]</scope>
</reference>
<evidence type="ECO:0000256" key="6">
    <source>
        <dbReference type="ARBA" id="ARBA00023242"/>
    </source>
</evidence>
<feature type="compositionally biased region" description="Acidic residues" evidence="8">
    <location>
        <begin position="1576"/>
        <end position="1590"/>
    </location>
</feature>
<dbReference type="PANTHER" id="PTHR13059:SF13">
    <property type="entry name" value="PROTEIN CAPICUA HOMOLOG"/>
    <property type="match status" value="1"/>
</dbReference>
<keyword evidence="4 7" id="KW-0238">DNA-binding</keyword>
<dbReference type="Proteomes" id="UP000030765">
    <property type="component" value="Unassembled WGS sequence"/>
</dbReference>
<proteinExistence type="predicted"/>
<dbReference type="Pfam" id="PF16090">
    <property type="entry name" value="DUF4819"/>
    <property type="match status" value="1"/>
</dbReference>
<evidence type="ECO:0000256" key="8">
    <source>
        <dbReference type="SAM" id="MobiDB-lite"/>
    </source>
</evidence>
<dbReference type="GO" id="GO:0000981">
    <property type="term" value="F:DNA-binding transcription factor activity, RNA polymerase II-specific"/>
    <property type="evidence" value="ECO:0007669"/>
    <property type="project" value="TreeGrafter"/>
</dbReference>
<dbReference type="FunFam" id="1.10.30.10:FF:000010">
    <property type="entry name" value="Capicua transcriptional repressor b"/>
    <property type="match status" value="1"/>
</dbReference>
<name>A0A084W4Y0_ANOSI</name>
<sequence length="3429" mass="354995">MIPQKQPPAQSPPSSSLNATTSSSSMTTTVVSVTTAGPGGAAATTTTTTTTMVTEKAAVSQQSAIPRQHPKKRKFDLAELEEMSSHRPAPPQPPPTTPVASSAPEGKPSAPQPMDTGGGSGTGAQNGTGHGSGSFDVYSSAGGASNGNARSNSSSSSSSSNNNHNVRPGESVTLVEHERPGTTGSSTNVYRERTLNCNDRHPAESPGAASPASNGTPSGVQHRDSPGLSQSSSASTTMNLSTSSSAHGAATLLTIAANHGSIPVQHLQHRPSVQYHQNHHHHHQHHLHHQQYNPPSSSPGMVMVGNGAPSSSSSVSSAATGATVNRSQSYTISTIAVQPTASPPVAMHSAPSSSLHQQQRQQSSQHVLQHPLHHPHSQAIGHNRQILLTVDQAAMRQQQPQQQQQQQQVLRLHHTSSPAETFYVSKKLYTTPSYGSPGGYKSSATPPTSLATTSTPSPVHQLPAAATFSVPQHHYHHLRQQSPPAPPPSSSSSASGSLMVSEELYSPQPLHRSHGPSSSSSMAPETGSTSVGGRSTTTTTTTGSNATTVIDLSEWINHRVLARRKDVYDSGRIRTTAAPSTVVIGFDHPEGSQQAYDNVLDVFDPHHRQDIIDDVRPALTDLQPGVRVCVRATCVHPHPGTTGGGDVFVEGIVKEVHANKQFSVQITGGGGDVSDKQELRIVKRVDMRLLKPPWWDELEDALDGGSVSEAGPSRASAIMNDHRSSSQQLHAETGGSSKSQHQAPAVVSYIISGDSLLHHPHGNGSGGSSAESGAPPPTIIYAGGAPYKGISITQGRGVASVVTGSSQEQLATVHMPLQLHHVLPASSVSGEETPPQHHYRSAATSPFQSTQLSAIGEHHRDRDIAQGGSGNGGHYGARSHSHHSHHQQTQMGGTPAPAHSGNTVVPLVVASSSSGGSGSAVAGSSSSSVLRTVSPDDLRTTNRSYDYESDDEVRSSFPMDGETEKYSGSSKRSSMQSRGSTSSLLDQRSTPRSQPATPRSQAATPHRFKKGDVVSTPTGIRKKFNGKQWRRLCSNETCSKESQRRGYCSRHLSQKGNALRSSTSSVTNHFNSRSSSKTQLDEETSRDSETSPHYRVARQFDQDETDAANMLVSLSSSRSATPSNSFSSPTGHGSSPLATQSPVMIGNRQNLFLPIGSPAPLSEPHGGSGSIGSGGSKYKTNTPSPNPHGITGGGIGGVGGGVGGSGGSGGSSSGGGGSIGIGSSSHHHQLIRPESLRPAQQPPPHAVTVATAPPPTGHATSVIRMSPLYTQHNSAHQSSLYSAYSQQQGGGSGSASASSAASSASSQQVIVDASTSGGSTTSGGQQQQQHHPLSLQQQPHALVTTSGGRLQQVNPGQVHLVQQSPASSHLGQPPQAHHQQQQQQQQQAVLQQHIQLQQLAPQQQQQQHTVVLTSQHHHHQALTMPKNGISTGSTYQWHALLPIIHGPSALAKAAASGNTSHLHHPLLVASPGYGLPLPPPPISTQGAPLGTSSHPGAAPSPLVVSPPSSSSIGSTSASHSVNAATTGGGTNATTITTASTRLSSSSASSSSSAAAVGAIGPAKKLYTPPPPPPEDISIDDDDQGDDDVFEAEPVKTNSTTNQNTSNPSSAVGPSSKTATATGGANSSHSYLLGSTGGGSSGGHMLVRGLDIEAPAKLATTGATESAESIAKRRTQSCSAALQAAAVANGAAGGQGSGGGGGSSTPKEPQSPLNKKDAKIRRPMNAFMIFSKRHRALVHQKHPNQDNRTVSKILGEWWYALKPEEKTKYHELASEVKEAHFKAHPEWKWCSKDRRKSSSSAKEGAGGGAAGLNAANSANSNSRGRIDSFEGNDSFDEKSPKTPSELMTPGAMGGGGGGSSNDIIPLTVAPYNTVDDASETAGMMMPPTSTTSYSSQQQQHQHQHHGSTFSIAGGKHNSSNNKPEAMAVDDGPTDGDEQDKDDERMDISVGDEQMDEGGVDGGGGAGRGSISDDDHQMVIADEEPTARERKHEIDLKCAEKVSDSDLDDHNSTGAVCVKGNKYDQEKGKHRKASATATSTASTTTKVSESIVSDDNGPSSAGGLHYHHASNGDVATDYSIKALTTSVPTTPGGPNSSTSSRGAFKTMPQSPKTLGKQDHPSSYLLSPAPSTPTASIKLEPAENLSTITTSSSGGRSQSDTIFNFSTAAIKEQLQPAVGGGNTYHHGVEQQQPKQQVLVAVSSNGDGHLTTSSITSSTGGNTSTTTSTTTTTVTPPGSSADKCKSILSLNPTICYTISSVNGNNNHNNHQVVATSSNANLKPSTNAIVMSMKQDVAHHSNHQLSSSKTHCINSNTTTTGVVTTIASTICSTTTSTTTTTTITKPSSPVVSVVHSNTDTIDSGTANNVLEQDACMDVVNVVGTSSGSLSSINPPVVTVPTATVLATPTGGVPTTYILNPSNGGSSSLVRSQPMFARTTTGAGTAGGGVLGTIKLEQQVQRQFSVRLSDEATTTTSASASGGGPPSLVYETVFIERPQQPVVKQQMVSAAGTNGLIIGTPSSGTSGTGASSLPTGSIIVLTQASLNELLLHGTTTATQQQQQSCPSLGTIVNAGSQSVAIATTSSSNASVVGSSQCANNIIPLSASSSVTNSCTVVSPADHTTSVTISTTNPTTSSTTLTNTNDRKCIRTTTSHSTESNHSNNIPSTTINTITTTTLSSSYTKQSIIMINPTHLTVLPVTPSSTSSSSSSTITTASSISSNLPSTLSLSSGVTGSLLQHQHHHPGQTQSPAATVTSIGYSLLNSNNVVTMATDLSGGAAAMTTPSSHHHPGTATAVLTSTQRLPGRQKLMLCPQFALVLPDNQQFTLSDRSKISFASLSTATGSPAYAIKPAQPHAATTTFFTTSAVCPSSSGASSTSSSSTTSTIAYALTSPSPSSLPVIGPTTRLASNGSVKLTTILPTTVASSFTIPSSTTTTTSTTISSSSSSASSSSSSDGVVNVSGKSSTTTTATAAAIPVQYLIQGNRISNLLISTTQGYPAQIQQYSTVKQEPPESPGAARHLPITPNSTSTSGGSAGNNSSSSSSSSSTSSVASGDGGTASTVSVAGTEPDPTHEEETDDDFGVPPESKKFILAPTPAQLGRAPLQRRQMSGGSNSSNSSNSGTLSEQVQQQQQPQNNGTLQQQSSMMTEEDEEMHHPMETNHNHTAMPSALPTPTSASMEDYHGQISPSAAKKAFFRKAKPDDMDNVLRQVDFEKKFKTLPQFKPEDCHSPSAITASSPRVFTQNYRKKQTTTHKTLTEDDQHNNLHSDGSAAPLSSTATPSSSYVIGNRFFGPDFNMEQYKEMTAELGRAGGVGVGAGTTGGGGGGGGGGDERSPRTPKTPSQRSVNSAEEKGHRKILEQRRNLVVQLFNEHGMFPSTHATNSFQLAHSDIFPNKQSLQLKIREVRQKSMAQQPGFTPQSAGPITPTDINSGA</sequence>
<feature type="compositionally biased region" description="Basic and acidic residues" evidence="8">
    <location>
        <begin position="3148"/>
        <end position="3157"/>
    </location>
</feature>
<feature type="compositionally biased region" description="Low complexity" evidence="8">
    <location>
        <begin position="3105"/>
        <end position="3138"/>
    </location>
</feature>
<feature type="compositionally biased region" description="Low complexity" evidence="8">
    <location>
        <begin position="12"/>
        <end position="54"/>
    </location>
</feature>
<feature type="region of interest" description="Disordered" evidence="8">
    <location>
        <begin position="2083"/>
        <end position="2154"/>
    </location>
</feature>
<keyword evidence="1" id="KW-0678">Repressor</keyword>
<feature type="region of interest" description="Disordered" evidence="8">
    <location>
        <begin position="720"/>
        <end position="742"/>
    </location>
</feature>
<protein>
    <submittedName>
        <fullName evidence="10">AGAP003117-PA-like protein</fullName>
    </submittedName>
</protein>
<dbReference type="PROSITE" id="PS50118">
    <property type="entry name" value="HMG_BOX_2"/>
    <property type="match status" value="1"/>
</dbReference>
<dbReference type="InterPro" id="IPR036910">
    <property type="entry name" value="HMG_box_dom_sf"/>
</dbReference>
<feature type="region of interest" description="Disordered" evidence="8">
    <location>
        <begin position="1043"/>
        <end position="1141"/>
    </location>
</feature>
<evidence type="ECO:0000256" key="1">
    <source>
        <dbReference type="ARBA" id="ARBA00022491"/>
    </source>
</evidence>
<feature type="region of interest" description="Disordered" evidence="8">
    <location>
        <begin position="1561"/>
        <end position="1626"/>
    </location>
</feature>
<dbReference type="CDD" id="cd21990">
    <property type="entry name" value="HMG-box_CIC-like"/>
    <property type="match status" value="1"/>
</dbReference>
<evidence type="ECO:0000313" key="12">
    <source>
        <dbReference type="Proteomes" id="UP000030765"/>
    </source>
</evidence>
<feature type="compositionally biased region" description="Low complexity" evidence="8">
    <location>
        <begin position="307"/>
        <end position="320"/>
    </location>
</feature>
<feature type="compositionally biased region" description="Gly residues" evidence="8">
    <location>
        <begin position="3308"/>
        <end position="3325"/>
    </location>
</feature>
<keyword evidence="5" id="KW-0804">Transcription</keyword>
<evidence type="ECO:0000256" key="2">
    <source>
        <dbReference type="ARBA" id="ARBA00022553"/>
    </source>
</evidence>
<feature type="compositionally biased region" description="Low complexity" evidence="8">
    <location>
        <begin position="515"/>
        <end position="545"/>
    </location>
</feature>
<feature type="compositionally biased region" description="Polar residues" evidence="8">
    <location>
        <begin position="3405"/>
        <end position="3429"/>
    </location>
</feature>
<feature type="compositionally biased region" description="Low complexity" evidence="8">
    <location>
        <begin position="1372"/>
        <end position="1386"/>
    </location>
</feature>
<dbReference type="VEuPathDB" id="VectorBase:ASIS022433"/>
<feature type="region of interest" description="Disordered" evidence="8">
    <location>
        <begin position="3000"/>
        <end position="3179"/>
    </location>
</feature>
<feature type="region of interest" description="Disordered" evidence="8">
    <location>
        <begin position="3308"/>
        <end position="3354"/>
    </location>
</feature>
<keyword evidence="12" id="KW-1185">Reference proteome</keyword>
<dbReference type="EMBL" id="ATLV01020421">
    <property type="status" value="NOT_ANNOTATED_CDS"/>
    <property type="molecule type" value="Genomic_DNA"/>
</dbReference>
<feature type="compositionally biased region" description="Low complexity" evidence="8">
    <location>
        <begin position="2032"/>
        <end position="2043"/>
    </location>
</feature>
<feature type="compositionally biased region" description="Low complexity" evidence="8">
    <location>
        <begin position="1810"/>
        <end position="1822"/>
    </location>
</feature>
<dbReference type="GO" id="GO:0000977">
    <property type="term" value="F:RNA polymerase II transcription regulatory region sequence-specific DNA binding"/>
    <property type="evidence" value="ECO:0007669"/>
    <property type="project" value="TreeGrafter"/>
</dbReference>
<feature type="compositionally biased region" description="Low complexity" evidence="8">
    <location>
        <begin position="2083"/>
        <end position="2100"/>
    </location>
</feature>
<feature type="region of interest" description="Disordered" evidence="8">
    <location>
        <begin position="3404"/>
        <end position="3429"/>
    </location>
</feature>
<feature type="region of interest" description="Disordered" evidence="8">
    <location>
        <begin position="1477"/>
        <end position="1532"/>
    </location>
</feature>
<feature type="compositionally biased region" description="Low complexity" evidence="8">
    <location>
        <begin position="2924"/>
        <end position="2949"/>
    </location>
</feature>
<reference evidence="11" key="2">
    <citation type="submission" date="2020-05" db="UniProtKB">
        <authorList>
            <consortium name="EnsemblMetazoa"/>
        </authorList>
    </citation>
    <scope>IDENTIFICATION</scope>
</reference>
<organism evidence="10">
    <name type="scientific">Anopheles sinensis</name>
    <name type="common">Mosquito</name>
    <dbReference type="NCBI Taxonomy" id="74873"/>
    <lineage>
        <taxon>Eukaryota</taxon>
        <taxon>Metazoa</taxon>
        <taxon>Ecdysozoa</taxon>
        <taxon>Arthropoda</taxon>
        <taxon>Hexapoda</taxon>
        <taxon>Insecta</taxon>
        <taxon>Pterygota</taxon>
        <taxon>Neoptera</taxon>
        <taxon>Endopterygota</taxon>
        <taxon>Diptera</taxon>
        <taxon>Nematocera</taxon>
        <taxon>Culicoidea</taxon>
        <taxon>Culicidae</taxon>
        <taxon>Anophelinae</taxon>
        <taxon>Anopheles</taxon>
    </lineage>
</organism>
<feature type="region of interest" description="Disordered" evidence="8">
    <location>
        <begin position="1408"/>
        <end position="1427"/>
    </location>
</feature>
<dbReference type="VEuPathDB" id="VectorBase:ASIS009325"/>
<dbReference type="EMBL" id="KE525302">
    <property type="protein sequence ID" value="KFB45274.1"/>
    <property type="molecule type" value="Genomic_DNA"/>
</dbReference>
<feature type="compositionally biased region" description="Polar residues" evidence="8">
    <location>
        <begin position="725"/>
        <end position="742"/>
    </location>
</feature>
<dbReference type="VEuPathDB" id="VectorBase:ASIC013207"/>
<feature type="region of interest" description="Disordered" evidence="8">
    <location>
        <begin position="1791"/>
        <end position="1863"/>
    </location>
</feature>
<dbReference type="InterPro" id="IPR032147">
    <property type="entry name" value="Cic_dom"/>
</dbReference>
<feature type="region of interest" description="Disordered" evidence="8">
    <location>
        <begin position="1154"/>
        <end position="1261"/>
    </location>
</feature>
<dbReference type="PANTHER" id="PTHR13059">
    <property type="entry name" value="HMG-BOX TRANSCRIPTION FACTOR BBX"/>
    <property type="match status" value="1"/>
</dbReference>
<dbReference type="Pfam" id="PF00505">
    <property type="entry name" value="HMG_box"/>
    <property type="match status" value="1"/>
</dbReference>
<keyword evidence="3" id="KW-0805">Transcription regulation</keyword>
<dbReference type="InterPro" id="IPR009071">
    <property type="entry name" value="HMG_box_dom"/>
</dbReference>
<feature type="compositionally biased region" description="Low complexity" evidence="8">
    <location>
        <begin position="2697"/>
        <end position="2719"/>
    </location>
</feature>
<feature type="compositionally biased region" description="Low complexity" evidence="8">
    <location>
        <begin position="1294"/>
        <end position="1336"/>
    </location>
</feature>
<feature type="compositionally biased region" description="Polar residues" evidence="8">
    <location>
        <begin position="1112"/>
        <end position="1141"/>
    </location>
</feature>
<feature type="compositionally biased region" description="Low complexity" evidence="8">
    <location>
        <begin position="3021"/>
        <end position="3056"/>
    </location>
</feature>
<evidence type="ECO:0000313" key="11">
    <source>
        <dbReference type="EnsemblMetazoa" id="ASIC013207-PA"/>
    </source>
</evidence>
<feature type="compositionally biased region" description="Low complexity" evidence="8">
    <location>
        <begin position="1495"/>
        <end position="1532"/>
    </location>
</feature>
<feature type="compositionally biased region" description="Polar residues" evidence="8">
    <location>
        <begin position="1054"/>
        <end position="1078"/>
    </location>
</feature>
<dbReference type="GO" id="GO:0005634">
    <property type="term" value="C:nucleus"/>
    <property type="evidence" value="ECO:0007669"/>
    <property type="project" value="UniProtKB-UniRule"/>
</dbReference>
<feature type="compositionally biased region" description="Low complexity" evidence="8">
    <location>
        <begin position="1887"/>
        <end position="1909"/>
    </location>
</feature>
<feature type="compositionally biased region" description="Gly residues" evidence="8">
    <location>
        <begin position="1190"/>
        <end position="1220"/>
    </location>
</feature>
<feature type="region of interest" description="Disordered" evidence="8">
    <location>
        <begin position="2924"/>
        <end position="2963"/>
    </location>
</feature>
<feature type="compositionally biased region" description="Low complexity" evidence="8">
    <location>
        <begin position="204"/>
        <end position="219"/>
    </location>
</feature>
<feature type="compositionally biased region" description="Basic residues" evidence="8">
    <location>
        <begin position="877"/>
        <end position="886"/>
    </location>
</feature>
<feature type="compositionally biased region" description="Gly residues" evidence="8">
    <location>
        <begin position="116"/>
        <end position="132"/>
    </location>
</feature>
<feature type="compositionally biased region" description="Low complexity" evidence="8">
    <location>
        <begin position="967"/>
        <end position="983"/>
    </location>
</feature>
<accession>A0A084W4Y0</accession>
<feature type="compositionally biased region" description="Basic and acidic residues" evidence="8">
    <location>
        <begin position="3251"/>
        <end position="3261"/>
    </location>
</feature>
<feature type="region of interest" description="Disordered" evidence="8">
    <location>
        <begin position="757"/>
        <end position="777"/>
    </location>
</feature>
<dbReference type="OMA" id="CPQFALV"/>
<feature type="compositionally biased region" description="Polar residues" evidence="8">
    <location>
        <begin position="1483"/>
        <end position="1494"/>
    </location>
</feature>
<feature type="region of interest" description="Disordered" evidence="8">
    <location>
        <begin position="827"/>
        <end position="1020"/>
    </location>
</feature>
<evidence type="ECO:0000259" key="9">
    <source>
        <dbReference type="PROSITE" id="PS50118"/>
    </source>
</evidence>
<feature type="compositionally biased region" description="Gly residues" evidence="8">
    <location>
        <begin position="1166"/>
        <end position="1175"/>
    </location>
</feature>
<feature type="compositionally biased region" description="Polar residues" evidence="8">
    <location>
        <begin position="227"/>
        <end position="242"/>
    </location>
</feature>
<feature type="compositionally biased region" description="Polar residues" evidence="8">
    <location>
        <begin position="1360"/>
        <end position="1370"/>
    </location>
</feature>
<feature type="compositionally biased region" description="Pro residues" evidence="8">
    <location>
        <begin position="88"/>
        <end position="97"/>
    </location>
</feature>